<dbReference type="RefSeq" id="WP_142460312.1">
    <property type="nucleotide sequence ID" value="NZ_FXTJ01000010.1"/>
</dbReference>
<sequence>MFDTRDRMVTREHVRHLLPAMQLSPDAERRLLDLAYPLPSPVVAEEFARLGFSPEVLVDRMGGSP</sequence>
<protein>
    <submittedName>
        <fullName evidence="1">Uncharacterized protein</fullName>
    </submittedName>
</protein>
<accession>A0A521FKL2</accession>
<dbReference type="AlphaFoldDB" id="A0A521FKL2"/>
<evidence type="ECO:0000313" key="1">
    <source>
        <dbReference type="EMBL" id="SMO96659.1"/>
    </source>
</evidence>
<organism evidence="1 2">
    <name type="scientific">Geodermatophilus aquaeductus</name>
    <dbReference type="NCBI Taxonomy" id="1564161"/>
    <lineage>
        <taxon>Bacteria</taxon>
        <taxon>Bacillati</taxon>
        <taxon>Actinomycetota</taxon>
        <taxon>Actinomycetes</taxon>
        <taxon>Geodermatophilales</taxon>
        <taxon>Geodermatophilaceae</taxon>
        <taxon>Geodermatophilus</taxon>
    </lineage>
</organism>
<keyword evidence="2" id="KW-1185">Reference proteome</keyword>
<reference evidence="1 2" key="1">
    <citation type="submission" date="2017-05" db="EMBL/GenBank/DDBJ databases">
        <authorList>
            <person name="Varghese N."/>
            <person name="Submissions S."/>
        </authorList>
    </citation>
    <scope>NUCLEOTIDE SEQUENCE [LARGE SCALE GENOMIC DNA]</scope>
    <source>
        <strain evidence="1 2">DSM 46834</strain>
    </source>
</reference>
<gene>
    <name evidence="1" type="ORF">SAMN06273567_11058</name>
</gene>
<evidence type="ECO:0000313" key="2">
    <source>
        <dbReference type="Proteomes" id="UP000317484"/>
    </source>
</evidence>
<dbReference type="Proteomes" id="UP000317484">
    <property type="component" value="Unassembled WGS sequence"/>
</dbReference>
<proteinExistence type="predicted"/>
<name>A0A521FKL2_9ACTN</name>
<dbReference type="EMBL" id="FXTJ01000010">
    <property type="protein sequence ID" value="SMO96659.1"/>
    <property type="molecule type" value="Genomic_DNA"/>
</dbReference>